<protein>
    <recommendedName>
        <fullName evidence="3">DUF3800 domain-containing protein</fullName>
    </recommendedName>
</protein>
<keyword evidence="2" id="KW-1185">Reference proteome</keyword>
<dbReference type="Pfam" id="PF12686">
    <property type="entry name" value="DUF3800"/>
    <property type="match status" value="1"/>
</dbReference>
<dbReference type="EMBL" id="CAIT01000004">
    <property type="protein sequence ID" value="CCH51587.1"/>
    <property type="molecule type" value="Genomic_DNA"/>
</dbReference>
<evidence type="ECO:0000313" key="2">
    <source>
        <dbReference type="Proteomes" id="UP000009309"/>
    </source>
</evidence>
<dbReference type="AlphaFoldDB" id="I2GCG3"/>
<dbReference type="Proteomes" id="UP000009309">
    <property type="component" value="Unassembled WGS sequence"/>
</dbReference>
<sequence length="380" mass="44108">MHIAYLDEWGNKGLDFTKKDVSTHFIVCALTLPREKLPEAEEHIEAVRKRFFQTGPIKSSGVGKSDTRRRQILTELMKAPFQLFALVVDKRRLWSEGFTYAGSFYKYLHGLADKELYRLFQDLELVADQHGSDTFMEGFIRYVQARQIPPTIFNQSSFTFVNDKTNVLIQAADFVAGTLARCYDEMVMSDQRQAFTEIIRPKLLMLKYWPEVFPELTVTPNVDDTRYNAELAQLSINLANDHLNKRTGRAPQQIDQITCLHYLIFYFRYVDPMRYVSSRELMRHISERRGKVVTLHYFQTRVIAPLRDAGVLIASSSKGYKLPACEQDLYDYINHSNTIIQPLLSRIRKCRDQIRLATHGAVDVLDKEEYGSLKKILEDQ</sequence>
<comment type="caution">
    <text evidence="1">The sequence shown here is derived from an EMBL/GenBank/DDBJ whole genome shotgun (WGS) entry which is preliminary data.</text>
</comment>
<accession>I2GCG3</accession>
<dbReference type="RefSeq" id="WP_009280173.1">
    <property type="nucleotide sequence ID" value="NZ_CAIT01000004.1"/>
</dbReference>
<dbReference type="eggNOG" id="ENOG502ZAV3">
    <property type="taxonomic scope" value="Bacteria"/>
</dbReference>
<name>I2GCG3_9BACT</name>
<evidence type="ECO:0008006" key="3">
    <source>
        <dbReference type="Google" id="ProtNLM"/>
    </source>
</evidence>
<organism evidence="1 2">
    <name type="scientific">Fibrisoma limi BUZ 3</name>
    <dbReference type="NCBI Taxonomy" id="1185876"/>
    <lineage>
        <taxon>Bacteria</taxon>
        <taxon>Pseudomonadati</taxon>
        <taxon>Bacteroidota</taxon>
        <taxon>Cytophagia</taxon>
        <taxon>Cytophagales</taxon>
        <taxon>Spirosomataceae</taxon>
        <taxon>Fibrisoma</taxon>
    </lineage>
</organism>
<proteinExistence type="predicted"/>
<evidence type="ECO:0000313" key="1">
    <source>
        <dbReference type="EMBL" id="CCH51587.1"/>
    </source>
</evidence>
<dbReference type="STRING" id="1185876.BN8_00517"/>
<dbReference type="InterPro" id="IPR024524">
    <property type="entry name" value="DUF3800"/>
</dbReference>
<reference evidence="1 2" key="1">
    <citation type="journal article" date="2012" name="J. Bacteriol.">
        <title>Genome Sequence of the Filamentous Bacterium Fibrisoma limi BUZ 3T.</title>
        <authorList>
            <person name="Filippini M."/>
            <person name="Qi W."/>
            <person name="Jaenicke S."/>
            <person name="Goesmann A."/>
            <person name="Smits T.H."/>
            <person name="Bagheri H.C."/>
        </authorList>
    </citation>
    <scope>NUCLEOTIDE SEQUENCE [LARGE SCALE GENOMIC DNA]</scope>
    <source>
        <strain evidence="2">BUZ 3T</strain>
    </source>
</reference>
<gene>
    <name evidence="1" type="ORF">BN8_00517</name>
</gene>